<proteinExistence type="predicted"/>
<protein>
    <submittedName>
        <fullName evidence="2">Pimeloyl-ACP methyl ester carboxylesterase</fullName>
    </submittedName>
</protein>
<feature type="domain" description="AB hydrolase-1" evidence="1">
    <location>
        <begin position="72"/>
        <end position="297"/>
    </location>
</feature>
<evidence type="ECO:0000313" key="3">
    <source>
        <dbReference type="Proteomes" id="UP001251524"/>
    </source>
</evidence>
<evidence type="ECO:0000313" key="2">
    <source>
        <dbReference type="EMBL" id="MDR7135999.1"/>
    </source>
</evidence>
<dbReference type="InterPro" id="IPR050266">
    <property type="entry name" value="AB_hydrolase_sf"/>
</dbReference>
<dbReference type="InterPro" id="IPR029058">
    <property type="entry name" value="AB_hydrolase_fold"/>
</dbReference>
<dbReference type="Gene3D" id="3.40.50.1820">
    <property type="entry name" value="alpha/beta hydrolase"/>
    <property type="match status" value="1"/>
</dbReference>
<comment type="caution">
    <text evidence="2">The sequence shown here is derived from an EMBL/GenBank/DDBJ whole genome shotgun (WGS) entry which is preliminary data.</text>
</comment>
<dbReference type="PANTHER" id="PTHR43798">
    <property type="entry name" value="MONOACYLGLYCEROL LIPASE"/>
    <property type="match status" value="1"/>
</dbReference>
<dbReference type="Pfam" id="PF00561">
    <property type="entry name" value="Abhydrolase_1"/>
    <property type="match status" value="1"/>
</dbReference>
<dbReference type="InterPro" id="IPR006311">
    <property type="entry name" value="TAT_signal"/>
</dbReference>
<sequence>MQRRHFLALATGTLAAGALGGYLPDALAGRAPSANGATGTLDAAAFRALRRFARTGFGNIAYIDHGRGPAALFLHGFPLNSFQWRGAIERLSPHRRCIAPDFLGLGYTEVAPGQSLAPAEQAAMLAALLDRLGIDDVDLIANDSGGAVAQLFVARYPKRVRTLLLTNCDAQIECPPAALLPVIDLAKQGRFVSEWLAPWHADTTLARSPEGIGGMCFANPDNPTDEAIEYYLTPLVRAADRTHAYAIALESNSLAGIAPALRQCNAPTRIVWGTNDSIFSTAGAEHLDRSFGQSRGVRWLEGSKLFWPEERPDVIAEEALRLWGGA</sequence>
<dbReference type="InterPro" id="IPR000073">
    <property type="entry name" value="AB_hydrolase_1"/>
</dbReference>
<reference evidence="2 3" key="1">
    <citation type="submission" date="2023-07" db="EMBL/GenBank/DDBJ databases">
        <title>Sorghum-associated microbial communities from plants grown in Nebraska, USA.</title>
        <authorList>
            <person name="Schachtman D."/>
        </authorList>
    </citation>
    <scope>NUCLEOTIDE SEQUENCE [LARGE SCALE GENOMIC DNA]</scope>
    <source>
        <strain evidence="2 3">BE198</strain>
    </source>
</reference>
<name>A0ABU1WF38_9GAMM</name>
<dbReference type="Proteomes" id="UP001251524">
    <property type="component" value="Unassembled WGS sequence"/>
</dbReference>
<gene>
    <name evidence="2" type="ORF">J2X06_003217</name>
</gene>
<evidence type="ECO:0000259" key="1">
    <source>
        <dbReference type="Pfam" id="PF00561"/>
    </source>
</evidence>
<dbReference type="EMBL" id="JAVDVY010000003">
    <property type="protein sequence ID" value="MDR7135999.1"/>
    <property type="molecule type" value="Genomic_DNA"/>
</dbReference>
<accession>A0ABU1WF38</accession>
<dbReference type="SUPFAM" id="SSF53474">
    <property type="entry name" value="alpha/beta-Hydrolases"/>
    <property type="match status" value="1"/>
</dbReference>
<dbReference type="PANTHER" id="PTHR43798:SF33">
    <property type="entry name" value="HYDROLASE, PUTATIVE (AFU_ORTHOLOGUE AFUA_2G14860)-RELATED"/>
    <property type="match status" value="1"/>
</dbReference>
<keyword evidence="3" id="KW-1185">Reference proteome</keyword>
<dbReference type="PRINTS" id="PR00111">
    <property type="entry name" value="ABHYDROLASE"/>
</dbReference>
<organism evidence="2 3">
    <name type="scientific">Lysobacter niastensis</name>
    <dbReference type="NCBI Taxonomy" id="380629"/>
    <lineage>
        <taxon>Bacteria</taxon>
        <taxon>Pseudomonadati</taxon>
        <taxon>Pseudomonadota</taxon>
        <taxon>Gammaproteobacteria</taxon>
        <taxon>Lysobacterales</taxon>
        <taxon>Lysobacteraceae</taxon>
        <taxon>Lysobacter</taxon>
    </lineage>
</organism>
<dbReference type="RefSeq" id="WP_310064115.1">
    <property type="nucleotide sequence ID" value="NZ_JAVDVY010000003.1"/>
</dbReference>
<dbReference type="PROSITE" id="PS51318">
    <property type="entry name" value="TAT"/>
    <property type="match status" value="1"/>
</dbReference>